<protein>
    <submittedName>
        <fullName evidence="1">Uncharacterized protein</fullName>
    </submittedName>
</protein>
<comment type="caution">
    <text evidence="1">The sequence shown here is derived from an EMBL/GenBank/DDBJ whole genome shotgun (WGS) entry which is preliminary data.</text>
</comment>
<dbReference type="AlphaFoldDB" id="A0AAW1LNL6"/>
<evidence type="ECO:0000313" key="2">
    <source>
        <dbReference type="Proteomes" id="UP001458880"/>
    </source>
</evidence>
<reference evidence="1 2" key="1">
    <citation type="journal article" date="2024" name="BMC Genomics">
        <title>De novo assembly and annotation of Popillia japonica's genome with initial clues to its potential as an invasive pest.</title>
        <authorList>
            <person name="Cucini C."/>
            <person name="Boschi S."/>
            <person name="Funari R."/>
            <person name="Cardaioli E."/>
            <person name="Iannotti N."/>
            <person name="Marturano G."/>
            <person name="Paoli F."/>
            <person name="Bruttini M."/>
            <person name="Carapelli A."/>
            <person name="Frati F."/>
            <person name="Nardi F."/>
        </authorList>
    </citation>
    <scope>NUCLEOTIDE SEQUENCE [LARGE SCALE GENOMIC DNA]</scope>
    <source>
        <strain evidence="1">DMR45628</strain>
    </source>
</reference>
<evidence type="ECO:0000313" key="1">
    <source>
        <dbReference type="EMBL" id="KAK9736362.1"/>
    </source>
</evidence>
<dbReference type="Proteomes" id="UP001458880">
    <property type="component" value="Unassembled WGS sequence"/>
</dbReference>
<keyword evidence="2" id="KW-1185">Reference proteome</keyword>
<name>A0AAW1LNL6_POPJA</name>
<proteinExistence type="predicted"/>
<sequence length="97" mass="11075">MEAMLNDIVKPQGRRWTTKEKAVALSIYKRSPKAYRLLQCFMSLPSRATLISMLSSVPFTAGICTTIFKHFWDRMENSISQWKFAGYRGGKPPSQKG</sequence>
<gene>
    <name evidence="1" type="ORF">QE152_g12622</name>
</gene>
<organism evidence="1 2">
    <name type="scientific">Popillia japonica</name>
    <name type="common">Japanese beetle</name>
    <dbReference type="NCBI Taxonomy" id="7064"/>
    <lineage>
        <taxon>Eukaryota</taxon>
        <taxon>Metazoa</taxon>
        <taxon>Ecdysozoa</taxon>
        <taxon>Arthropoda</taxon>
        <taxon>Hexapoda</taxon>
        <taxon>Insecta</taxon>
        <taxon>Pterygota</taxon>
        <taxon>Neoptera</taxon>
        <taxon>Endopterygota</taxon>
        <taxon>Coleoptera</taxon>
        <taxon>Polyphaga</taxon>
        <taxon>Scarabaeiformia</taxon>
        <taxon>Scarabaeidae</taxon>
        <taxon>Rutelinae</taxon>
        <taxon>Popillia</taxon>
    </lineage>
</organism>
<dbReference type="EMBL" id="JASPKY010000115">
    <property type="protein sequence ID" value="KAK9736362.1"/>
    <property type="molecule type" value="Genomic_DNA"/>
</dbReference>
<accession>A0AAW1LNL6</accession>